<dbReference type="AlphaFoldDB" id="A0A1G8S1S7"/>
<dbReference type="EMBL" id="FNEK01000014">
    <property type="protein sequence ID" value="SDJ22620.1"/>
    <property type="molecule type" value="Genomic_DNA"/>
</dbReference>
<protein>
    <submittedName>
        <fullName evidence="1">Uncharacterized protein</fullName>
    </submittedName>
</protein>
<reference evidence="1 2" key="1">
    <citation type="submission" date="2016-10" db="EMBL/GenBank/DDBJ databases">
        <authorList>
            <person name="de Groot N.N."/>
        </authorList>
    </citation>
    <scope>NUCLEOTIDE SEQUENCE [LARGE SCALE GENOMIC DNA]</scope>
    <source>
        <strain evidence="1 2">DSM 25294</strain>
    </source>
</reference>
<evidence type="ECO:0000313" key="2">
    <source>
        <dbReference type="Proteomes" id="UP000199382"/>
    </source>
</evidence>
<accession>A0A1G8S1S7</accession>
<organism evidence="1 2">
    <name type="scientific">Aliiruegeria lutimaris</name>
    <dbReference type="NCBI Taxonomy" id="571298"/>
    <lineage>
        <taxon>Bacteria</taxon>
        <taxon>Pseudomonadati</taxon>
        <taxon>Pseudomonadota</taxon>
        <taxon>Alphaproteobacteria</taxon>
        <taxon>Rhodobacterales</taxon>
        <taxon>Roseobacteraceae</taxon>
        <taxon>Aliiruegeria</taxon>
    </lineage>
</organism>
<sequence length="34" mass="3990">MEIARRYIHFVDGLNRIIGKIAMYEILVIMAILL</sequence>
<dbReference type="Proteomes" id="UP000199382">
    <property type="component" value="Unassembled WGS sequence"/>
</dbReference>
<gene>
    <name evidence="1" type="ORF">SAMN04488026_101427</name>
</gene>
<name>A0A1G8S1S7_9RHOB</name>
<keyword evidence="2" id="KW-1185">Reference proteome</keyword>
<evidence type="ECO:0000313" key="1">
    <source>
        <dbReference type="EMBL" id="SDJ22620.1"/>
    </source>
</evidence>
<proteinExistence type="predicted"/>